<dbReference type="GO" id="GO:0004518">
    <property type="term" value="F:nuclease activity"/>
    <property type="evidence" value="ECO:0007669"/>
    <property type="project" value="UniProtKB-KW"/>
</dbReference>
<dbReference type="FunFam" id="2.60.120.380:FF:000013">
    <property type="entry name" value="Alkaline serine protease"/>
    <property type="match status" value="1"/>
</dbReference>
<dbReference type="EMBL" id="CP001614">
    <property type="protein sequence ID" value="ACR14778.1"/>
    <property type="molecule type" value="Genomic_DNA"/>
</dbReference>
<keyword evidence="10" id="KW-1185">Reference proteome</keyword>
<feature type="domain" description="Peptidase C-terminal archaeal/bacterial" evidence="8">
    <location>
        <begin position="157"/>
        <end position="226"/>
    </location>
</feature>
<evidence type="ECO:0000256" key="6">
    <source>
        <dbReference type="SAM" id="MobiDB-lite"/>
    </source>
</evidence>
<evidence type="ECO:0000259" key="8">
    <source>
        <dbReference type="Pfam" id="PF04151"/>
    </source>
</evidence>
<comment type="similarity">
    <text evidence="1">Belongs to the EndA/NucM nuclease family.</text>
</comment>
<organism evidence="9 10">
    <name type="scientific">Teredinibacter turnerae (strain ATCC 39867 / T7901)</name>
    <dbReference type="NCBI Taxonomy" id="377629"/>
    <lineage>
        <taxon>Bacteria</taxon>
        <taxon>Pseudomonadati</taxon>
        <taxon>Pseudomonadota</taxon>
        <taxon>Gammaproteobacteria</taxon>
        <taxon>Cellvibrionales</taxon>
        <taxon>Cellvibrionaceae</taxon>
        <taxon>Teredinibacter</taxon>
    </lineage>
</organism>
<dbReference type="KEGG" id="ttu:TERTU_4549"/>
<dbReference type="PANTHER" id="PTHR33607:SF2">
    <property type="entry name" value="ENDONUCLEASE-1"/>
    <property type="match status" value="1"/>
</dbReference>
<evidence type="ECO:0000256" key="1">
    <source>
        <dbReference type="ARBA" id="ARBA00006429"/>
    </source>
</evidence>
<evidence type="ECO:0000256" key="4">
    <source>
        <dbReference type="ARBA" id="ARBA00022801"/>
    </source>
</evidence>
<gene>
    <name evidence="9" type="ordered locus">TERTU_4549</name>
</gene>
<feature type="region of interest" description="Disordered" evidence="6">
    <location>
        <begin position="361"/>
        <end position="397"/>
    </location>
</feature>
<dbReference type="InterPro" id="IPR044925">
    <property type="entry name" value="His-Me_finger_sf"/>
</dbReference>
<dbReference type="HOGENOM" id="CLU_555399_0_0_6"/>
<dbReference type="InterPro" id="IPR007346">
    <property type="entry name" value="Endonuclease-I"/>
</dbReference>
<dbReference type="SUPFAM" id="SSF54060">
    <property type="entry name" value="His-Me finger endonucleases"/>
    <property type="match status" value="1"/>
</dbReference>
<reference evidence="9 10" key="1">
    <citation type="journal article" date="2009" name="PLoS ONE">
        <title>The complete genome of Teredinibacter turnerae T7901: an intracellular endosymbiont of marine wood-boring bivalves (shipworms).</title>
        <authorList>
            <person name="Yang J.C."/>
            <person name="Madupu R."/>
            <person name="Durkin A.S."/>
            <person name="Ekborg N.A."/>
            <person name="Pedamallu C.S."/>
            <person name="Hostetler J.B."/>
            <person name="Radune D."/>
            <person name="Toms B.S."/>
            <person name="Henrissat B."/>
            <person name="Coutinho P.M."/>
            <person name="Schwarz S."/>
            <person name="Field L."/>
            <person name="Trindade-Silva A.E."/>
            <person name="Soares C.A.G."/>
            <person name="Elshahawi S."/>
            <person name="Hanora A."/>
            <person name="Schmidt E.W."/>
            <person name="Haygood M.G."/>
            <person name="Posfai J."/>
            <person name="Benner J."/>
            <person name="Madinger C."/>
            <person name="Nove J."/>
            <person name="Anton B."/>
            <person name="Chaudhary K."/>
            <person name="Foster J."/>
            <person name="Holman A."/>
            <person name="Kumar S."/>
            <person name="Lessard P.A."/>
            <person name="Luyten Y.A."/>
            <person name="Slatko B."/>
            <person name="Wood N."/>
            <person name="Wu B."/>
            <person name="Teplitski M."/>
            <person name="Mougous J.D."/>
            <person name="Ward N."/>
            <person name="Eisen J.A."/>
            <person name="Badger J.H."/>
            <person name="Distel D.L."/>
        </authorList>
    </citation>
    <scope>NUCLEOTIDE SEQUENCE [LARGE SCALE GENOMIC DNA]</scope>
    <source>
        <strain evidence="10">ATCC 39867 / T7901</strain>
    </source>
</reference>
<evidence type="ECO:0000313" key="9">
    <source>
        <dbReference type="EMBL" id="ACR14778.1"/>
    </source>
</evidence>
<feature type="chain" id="PRO_5002946372" evidence="7">
    <location>
        <begin position="23"/>
        <end position="491"/>
    </location>
</feature>
<dbReference type="STRING" id="377629.TERTU_4549"/>
<dbReference type="Gene3D" id="2.60.120.380">
    <property type="match status" value="2"/>
</dbReference>
<dbReference type="eggNOG" id="COG2356">
    <property type="taxonomic scope" value="Bacteria"/>
</dbReference>
<feature type="region of interest" description="Disordered" evidence="6">
    <location>
        <begin position="125"/>
        <end position="154"/>
    </location>
</feature>
<dbReference type="Proteomes" id="UP000009080">
    <property type="component" value="Chromosome"/>
</dbReference>
<name>C5BJR3_TERTT</name>
<dbReference type="PANTHER" id="PTHR33607">
    <property type="entry name" value="ENDONUCLEASE-1"/>
    <property type="match status" value="1"/>
</dbReference>
<dbReference type="OrthoDB" id="9800417at2"/>
<dbReference type="AlphaFoldDB" id="C5BJR3"/>
<dbReference type="RefSeq" id="WP_015820892.1">
    <property type="nucleotide sequence ID" value="NC_012997.1"/>
</dbReference>
<protein>
    <submittedName>
        <fullName evidence="9">Extracellular protease/nuclease</fullName>
    </submittedName>
</protein>
<keyword evidence="7" id="KW-0732">Signal</keyword>
<evidence type="ECO:0000256" key="3">
    <source>
        <dbReference type="ARBA" id="ARBA00022722"/>
    </source>
</evidence>
<sequence>MRCFTGFVCGLVALFASHQLSAATITPGQSINNLSATQGGQLSYTIAVPSGASNLVVQTNGGSGDADLYVNGGSTATESRYDCRPYLTGNNEQCVFASPQATTYYVMISAYESFSGLTLTANYSGGSSSGSSSSSSSGGSLSNGETRSGLTGSSSSTTYFQIDVPSGATQLNIATDGGSGDVDLYVRRGSKPTTSTYDCRPYNSGNDENCSFSNPQSGTWHIMLRGYSSYSGVSLTAGYSAGSGSSSSGGATWSGWSSYYSNAIGKSGTALHNALNEAAARSHSRMSYSQVWDALKYTDQDPQNSNNVILIYTGRSQAKSFNSSGNSDPDAWNREHSWPKSHGFPSSSDWAYTDIHHLRASDASVNSSRGNKDYDNGGSSISEAPGNYTDSDSFEPRDSVKGDLARMMFYMDVRYNGGDNTGVGDLKLVNYTGTSGNNLGRLCTLLAWHNADPVDQTEINRHARIVSRQGNRNPFVDYPAWVNQIWGSSCD</sequence>
<keyword evidence="4" id="KW-0378">Hydrolase</keyword>
<dbReference type="InterPro" id="IPR007280">
    <property type="entry name" value="Peptidase_C_arc/bac"/>
</dbReference>
<dbReference type="GO" id="GO:0006508">
    <property type="term" value="P:proteolysis"/>
    <property type="evidence" value="ECO:0007669"/>
    <property type="project" value="UniProtKB-KW"/>
</dbReference>
<keyword evidence="5" id="KW-0865">Zymogen</keyword>
<proteinExistence type="inferred from homology"/>
<evidence type="ECO:0000256" key="5">
    <source>
        <dbReference type="ARBA" id="ARBA00023145"/>
    </source>
</evidence>
<feature type="signal peptide" evidence="7">
    <location>
        <begin position="1"/>
        <end position="22"/>
    </location>
</feature>
<dbReference type="Pfam" id="PF04231">
    <property type="entry name" value="Endonuclease_1"/>
    <property type="match status" value="1"/>
</dbReference>
<accession>C5BJR3</accession>
<dbReference type="Pfam" id="PF04151">
    <property type="entry name" value="PPC"/>
    <property type="match status" value="2"/>
</dbReference>
<keyword evidence="3" id="KW-0540">Nuclease</keyword>
<feature type="domain" description="Peptidase C-terminal archaeal/bacterial" evidence="8">
    <location>
        <begin position="43"/>
        <end position="109"/>
    </location>
</feature>
<evidence type="ECO:0000256" key="2">
    <source>
        <dbReference type="ARBA" id="ARBA00022670"/>
    </source>
</evidence>
<evidence type="ECO:0000313" key="10">
    <source>
        <dbReference type="Proteomes" id="UP000009080"/>
    </source>
</evidence>
<evidence type="ECO:0000256" key="7">
    <source>
        <dbReference type="SAM" id="SignalP"/>
    </source>
</evidence>
<dbReference type="GO" id="GO:0008233">
    <property type="term" value="F:peptidase activity"/>
    <property type="evidence" value="ECO:0007669"/>
    <property type="project" value="UniProtKB-KW"/>
</dbReference>
<keyword evidence="2 9" id="KW-0645">Protease</keyword>